<dbReference type="SUPFAM" id="SSF140860">
    <property type="entry name" value="Pseudo ankyrin repeat-like"/>
    <property type="match status" value="3"/>
</dbReference>
<dbReference type="InterPro" id="IPR036770">
    <property type="entry name" value="Ankyrin_rpt-contain_sf"/>
</dbReference>
<dbReference type="EMBL" id="MH046811">
    <property type="protein sequence ID" value="AZL89916.1"/>
    <property type="molecule type" value="Genomic_DNA"/>
</dbReference>
<proteinExistence type="predicted"/>
<gene>
    <name evidence="1" type="ORF">Mb0268</name>
</gene>
<dbReference type="SMART" id="SM00248">
    <property type="entry name" value="ANK"/>
    <property type="match status" value="4"/>
</dbReference>
<dbReference type="Gene3D" id="1.25.40.20">
    <property type="entry name" value="Ankyrin repeat-containing domain"/>
    <property type="match status" value="2"/>
</dbReference>
<dbReference type="InterPro" id="IPR002110">
    <property type="entry name" value="Ankyrin_rpt"/>
</dbReference>
<organism evidence="1">
    <name type="scientific">Megavirus baoshan</name>
    <dbReference type="NCBI Taxonomy" id="2496520"/>
    <lineage>
        <taxon>Viruses</taxon>
        <taxon>Varidnaviria</taxon>
        <taxon>Bamfordvirae</taxon>
        <taxon>Nucleocytoviricota</taxon>
        <taxon>Megaviricetes</taxon>
        <taxon>Imitervirales</taxon>
        <taxon>Mimiviridae</taxon>
        <taxon>Megamimivirinae</taxon>
        <taxon>Megavirus</taxon>
        <taxon>Megavirus baoshanense</taxon>
    </lineage>
</organism>
<accession>A0A3S8UYL0</accession>
<reference evidence="1" key="1">
    <citation type="submission" date="2018-03" db="EMBL/GenBank/DDBJ databases">
        <title>Draft genome sequences of Megaviruse, new member of the family Mimiviridae isolated from water in Shanghai, China.</title>
        <authorList>
            <person name="Xia Y."/>
        </authorList>
    </citation>
    <scope>NUCLEOTIDE SEQUENCE</scope>
    <source>
        <strain evidence="1">SH</strain>
    </source>
</reference>
<dbReference type="PANTHER" id="PTHR46586:SF3">
    <property type="entry name" value="ANKYRIN REPEAT-CONTAINING PROTEIN"/>
    <property type="match status" value="1"/>
</dbReference>
<protein>
    <submittedName>
        <fullName evidence="1">Ankyrin repeat protein</fullName>
    </submittedName>
</protein>
<name>A0A3S8UYL0_9VIRU</name>
<evidence type="ECO:0000313" key="1">
    <source>
        <dbReference type="EMBL" id="AZL89916.1"/>
    </source>
</evidence>
<dbReference type="PANTHER" id="PTHR46586">
    <property type="entry name" value="ANKYRIN REPEAT-CONTAINING PROTEIN"/>
    <property type="match status" value="1"/>
</dbReference>
<sequence>MFVHIFPSDYDWSDYTIIGNTYHVSDDYEYPIVIDIKHIDKLYNKGSQLFIIDIPIDHPDFFMDKENIYYQPNTFIVKEKYSLYEESTYTKFNLNIKDNHHIMNHASMDGNIDFLQKCLDNNFNLSYSESAIDWACDCGQKKTLEWWFTSGLPLLYTNLAMDVASENGHIDILDMWLESGLPLKYTHESMDLVTFDSDNKILVLDWWLASGLDLKYSSDALQHAVIYNEIEVLNWWVKSGLILNYGVDILIYAIEYGSTDVLDWWLKSGLDFNYNEEGIDNLSLISESKNKTIEMLEWWLKSGLEIKYTEKFIDLSSNYGDIEVLDWWKKSGLTWKYSSDALDRLIIDSFEYGECDESNNIKLIEWWISSDLEIKYTDMFIDNISINGRIDILKLLHEQNFIFKYSNKAMDETNCINTLDWWKNSGYNLKYTDESINRALLRGNINVLNWWLSSELKLFYPQQIEMKKYPKISVDWCKSSGLSFDFI</sequence>
<dbReference type="InterPro" id="IPR052050">
    <property type="entry name" value="SecEffector_AnkRepeat"/>
</dbReference>